<dbReference type="NCBIfam" id="TIGR00010">
    <property type="entry name" value="YchF/TatD family DNA exonuclease"/>
    <property type="match status" value="1"/>
</dbReference>
<dbReference type="STRING" id="80852.AWOD_I_0494"/>
<feature type="binding site" evidence="4">
    <location>
        <position position="133"/>
    </location>
    <ligand>
        <name>a divalent metal cation</name>
        <dbReference type="ChEBI" id="CHEBI:60240"/>
        <label>2</label>
    </ligand>
</feature>
<dbReference type="GO" id="GO:0004536">
    <property type="term" value="F:DNA nuclease activity"/>
    <property type="evidence" value="ECO:0007669"/>
    <property type="project" value="InterPro"/>
</dbReference>
<dbReference type="CDD" id="cd01310">
    <property type="entry name" value="TatD_DNAse"/>
    <property type="match status" value="1"/>
</dbReference>
<gene>
    <name evidence="5" type="ORF">AWOD_I_0494</name>
</gene>
<dbReference type="GO" id="GO:0046872">
    <property type="term" value="F:metal ion binding"/>
    <property type="evidence" value="ECO:0007669"/>
    <property type="project" value="UniProtKB-KW"/>
</dbReference>
<keyword evidence="6" id="KW-1185">Reference proteome</keyword>
<dbReference type="PATRIC" id="fig|80852.17.peg.501"/>
<evidence type="ECO:0000313" key="6">
    <source>
        <dbReference type="Proteomes" id="UP000032427"/>
    </source>
</evidence>
<dbReference type="FunFam" id="3.20.20.140:FF:000005">
    <property type="entry name" value="TatD family hydrolase"/>
    <property type="match status" value="1"/>
</dbReference>
<protein>
    <submittedName>
        <fullName evidence="5">Putative DNase, TatD family</fullName>
    </submittedName>
</protein>
<evidence type="ECO:0000256" key="1">
    <source>
        <dbReference type="ARBA" id="ARBA00009275"/>
    </source>
</evidence>
<dbReference type="AlphaFoldDB" id="A0A090IMR4"/>
<dbReference type="GO" id="GO:0016788">
    <property type="term" value="F:hydrolase activity, acting on ester bonds"/>
    <property type="evidence" value="ECO:0007669"/>
    <property type="project" value="InterPro"/>
</dbReference>
<proteinExistence type="inferred from homology"/>
<feature type="binding site" evidence="4">
    <location>
        <position position="97"/>
    </location>
    <ligand>
        <name>a divalent metal cation</name>
        <dbReference type="ChEBI" id="CHEBI:60240"/>
        <label>1</label>
    </ligand>
</feature>
<feature type="binding site" evidence="4">
    <location>
        <position position="157"/>
    </location>
    <ligand>
        <name>a divalent metal cation</name>
        <dbReference type="ChEBI" id="CHEBI:60240"/>
        <label>2</label>
    </ligand>
</feature>
<dbReference type="PIRSF" id="PIRSF005902">
    <property type="entry name" value="DNase_TatD"/>
    <property type="match status" value="1"/>
</dbReference>
<feature type="binding site" evidence="4">
    <location>
        <position position="9"/>
    </location>
    <ligand>
        <name>a divalent metal cation</name>
        <dbReference type="ChEBI" id="CHEBI:60240"/>
        <label>1</label>
    </ligand>
</feature>
<dbReference type="InterPro" id="IPR018228">
    <property type="entry name" value="DNase_TatD-rel_CS"/>
</dbReference>
<organism evidence="5 6">
    <name type="scientific">Aliivibrio wodanis</name>
    <dbReference type="NCBI Taxonomy" id="80852"/>
    <lineage>
        <taxon>Bacteria</taxon>
        <taxon>Pseudomonadati</taxon>
        <taxon>Pseudomonadota</taxon>
        <taxon>Gammaproteobacteria</taxon>
        <taxon>Vibrionales</taxon>
        <taxon>Vibrionaceae</taxon>
        <taxon>Aliivibrio</taxon>
    </lineage>
</organism>
<dbReference type="PROSITE" id="PS01091">
    <property type="entry name" value="TATD_3"/>
    <property type="match status" value="1"/>
</dbReference>
<reference evidence="6" key="1">
    <citation type="submission" date="2014-09" db="EMBL/GenBank/DDBJ databases">
        <authorList>
            <person name="Hjerde E."/>
        </authorList>
    </citation>
    <scope>NUCLEOTIDE SEQUENCE [LARGE SCALE GENOMIC DNA]</scope>
    <source>
        <strain evidence="6">06/09/139</strain>
    </source>
</reference>
<name>A0A090IMR4_9GAMM</name>
<dbReference type="HOGENOM" id="CLU_031506_0_1_6"/>
<feature type="binding site" evidence="4">
    <location>
        <position position="207"/>
    </location>
    <ligand>
        <name>a divalent metal cation</name>
        <dbReference type="ChEBI" id="CHEBI:60240"/>
        <label>1</label>
    </ligand>
</feature>
<dbReference type="InterPro" id="IPR001130">
    <property type="entry name" value="TatD-like"/>
</dbReference>
<dbReference type="EMBL" id="LN554846">
    <property type="protein sequence ID" value="CED70588.1"/>
    <property type="molecule type" value="Genomic_DNA"/>
</dbReference>
<keyword evidence="2 4" id="KW-0479">Metal-binding</keyword>
<keyword evidence="3" id="KW-0378">Hydrolase</keyword>
<dbReference type="GeneID" id="28540041"/>
<dbReference type="InterPro" id="IPR032466">
    <property type="entry name" value="Metal_Hydrolase"/>
</dbReference>
<dbReference type="KEGG" id="awd:AWOD_I_0494"/>
<dbReference type="Proteomes" id="UP000032427">
    <property type="component" value="Chromosome 1"/>
</dbReference>
<sequence length="258" mass="29230">MSFEFIDSHCHLDFSPFSGNEAYYLQKAQAKGISKFIVPSVNQFNWAKVVSLSEQHESIYYALGIHPLFISSDHQAEVTSLKQFVSEHRGKCVAIGECGLDFWDKESNRDVQIDVFREQCFLAKNHQLPLIIHSRKSHDHVLKILREIKPEKGGVIHGFSGSLQQAEQFIRLGFYIGVGGVISYERAIKTKNAISKIPLEKILLETDSPDMPLNGFQGEVNTPDNVVNLFEYLSVIRKEPKQTIANIVYKNTTSLFSI</sequence>
<evidence type="ECO:0000256" key="3">
    <source>
        <dbReference type="ARBA" id="ARBA00022801"/>
    </source>
</evidence>
<dbReference type="PANTHER" id="PTHR46124">
    <property type="entry name" value="D-AMINOACYL-TRNA DEACYLASE"/>
    <property type="match status" value="1"/>
</dbReference>
<dbReference type="InterPro" id="IPR015991">
    <property type="entry name" value="TatD/YcfH-like"/>
</dbReference>
<feature type="binding site" evidence="4">
    <location>
        <position position="11"/>
    </location>
    <ligand>
        <name>a divalent metal cation</name>
        <dbReference type="ChEBI" id="CHEBI:60240"/>
        <label>1</label>
    </ligand>
</feature>
<dbReference type="PANTHER" id="PTHR46124:SF3">
    <property type="entry name" value="HYDROLASE"/>
    <property type="match status" value="1"/>
</dbReference>
<dbReference type="SUPFAM" id="SSF51556">
    <property type="entry name" value="Metallo-dependent hydrolases"/>
    <property type="match status" value="1"/>
</dbReference>
<dbReference type="OrthoDB" id="9810005at2"/>
<comment type="similarity">
    <text evidence="1">Belongs to the metallo-dependent hydrolases superfamily. TatD-type hydrolase family.</text>
</comment>
<dbReference type="Gene3D" id="3.20.20.140">
    <property type="entry name" value="Metal-dependent hydrolases"/>
    <property type="match status" value="1"/>
</dbReference>
<evidence type="ECO:0000256" key="2">
    <source>
        <dbReference type="ARBA" id="ARBA00022723"/>
    </source>
</evidence>
<dbReference type="PROSITE" id="PS01137">
    <property type="entry name" value="TATD_1"/>
    <property type="match status" value="1"/>
</dbReference>
<dbReference type="GO" id="GO:0005829">
    <property type="term" value="C:cytosol"/>
    <property type="evidence" value="ECO:0007669"/>
    <property type="project" value="TreeGrafter"/>
</dbReference>
<dbReference type="Pfam" id="PF01026">
    <property type="entry name" value="TatD_DNase"/>
    <property type="match status" value="1"/>
</dbReference>
<accession>A0A090IMR4</accession>
<evidence type="ECO:0000256" key="4">
    <source>
        <dbReference type="PIRSR" id="PIRSR005902-1"/>
    </source>
</evidence>
<evidence type="ECO:0000313" key="5">
    <source>
        <dbReference type="EMBL" id="CED70588.1"/>
    </source>
</evidence>